<accession>A0A517U3G1</accession>
<feature type="transmembrane region" description="Helical" evidence="1">
    <location>
        <begin position="62"/>
        <end position="83"/>
    </location>
</feature>
<evidence type="ECO:0000256" key="1">
    <source>
        <dbReference type="SAM" id="Phobius"/>
    </source>
</evidence>
<name>A0A517U3G1_9BACT</name>
<gene>
    <name evidence="2" type="ORF">I41_43710</name>
</gene>
<protein>
    <recommendedName>
        <fullName evidence="4">Major Facilitator Superfamily protein</fullName>
    </recommendedName>
</protein>
<sequence length="462" mass="50353">MTNASPTPQRPITRWLAAAPPAILAGYAITCSFATYFAMFAFRKPFAAASFDRHLSAGSSLGLKSALVIGQVVGYGLAKWIGVKFVSETSRSRRAPLLVLMILAAEAALALFAVVPDRWRPLAMFFNGLPLGMVWGLVVWYLEGRRASEVLLAGLSCSFIIAGGAVQDVGRAVLAGDPLPLLGVTLPNPIGRPVDELWMPFAVGALFLLPFVLSVWLLDQLPEPTAADVAARSVREPMDRRQRLDFLRHFLPGLAGLFAAYFFITAFRDFRDNFVVDLFKELDYPYEQNKSIVTRSVLWIGLGVAVAMGLIYFIRDNRRGLMAVFGVIAGGLLLVGGATWLHARGQIDGFWWMTLIGLGSYLAYVPYNSVLFERLIASTRVAGTAVFAIYVADSIGYVGTVSMLLYKDFGAKASSRVEFLEAFSYAISIAGAAALLLVASYFHRVTRKDYSVATTRPNNSAS</sequence>
<feature type="transmembrane region" description="Helical" evidence="1">
    <location>
        <begin position="292"/>
        <end position="314"/>
    </location>
</feature>
<feature type="transmembrane region" description="Helical" evidence="1">
    <location>
        <begin position="321"/>
        <end position="343"/>
    </location>
</feature>
<reference evidence="2 3" key="1">
    <citation type="submission" date="2019-02" db="EMBL/GenBank/DDBJ databases">
        <title>Deep-cultivation of Planctomycetes and their phenomic and genomic characterization uncovers novel biology.</title>
        <authorList>
            <person name="Wiegand S."/>
            <person name="Jogler M."/>
            <person name="Boedeker C."/>
            <person name="Pinto D."/>
            <person name="Vollmers J."/>
            <person name="Rivas-Marin E."/>
            <person name="Kohn T."/>
            <person name="Peeters S.H."/>
            <person name="Heuer A."/>
            <person name="Rast P."/>
            <person name="Oberbeckmann S."/>
            <person name="Bunk B."/>
            <person name="Jeske O."/>
            <person name="Meyerdierks A."/>
            <person name="Storesund J.E."/>
            <person name="Kallscheuer N."/>
            <person name="Luecker S."/>
            <person name="Lage O.M."/>
            <person name="Pohl T."/>
            <person name="Merkel B.J."/>
            <person name="Hornburger P."/>
            <person name="Mueller R.-W."/>
            <person name="Bruemmer F."/>
            <person name="Labrenz M."/>
            <person name="Spormann A.M."/>
            <person name="Op den Camp H."/>
            <person name="Overmann J."/>
            <person name="Amann R."/>
            <person name="Jetten M.S.M."/>
            <person name="Mascher T."/>
            <person name="Medema M.H."/>
            <person name="Devos D.P."/>
            <person name="Kaster A.-K."/>
            <person name="Ovreas L."/>
            <person name="Rohde M."/>
            <person name="Galperin M.Y."/>
            <person name="Jogler C."/>
        </authorList>
    </citation>
    <scope>NUCLEOTIDE SEQUENCE [LARGE SCALE GENOMIC DNA]</scope>
    <source>
        <strain evidence="2 3">I41</strain>
    </source>
</reference>
<dbReference type="InterPro" id="IPR043745">
    <property type="entry name" value="DUF5690"/>
</dbReference>
<feature type="transmembrane region" description="Helical" evidence="1">
    <location>
        <begin position="246"/>
        <end position="264"/>
    </location>
</feature>
<dbReference type="AlphaFoldDB" id="A0A517U3G1"/>
<feature type="transmembrane region" description="Helical" evidence="1">
    <location>
        <begin position="149"/>
        <end position="166"/>
    </location>
</feature>
<organism evidence="2 3">
    <name type="scientific">Lacipirellula limnantheis</name>
    <dbReference type="NCBI Taxonomy" id="2528024"/>
    <lineage>
        <taxon>Bacteria</taxon>
        <taxon>Pseudomonadati</taxon>
        <taxon>Planctomycetota</taxon>
        <taxon>Planctomycetia</taxon>
        <taxon>Pirellulales</taxon>
        <taxon>Lacipirellulaceae</taxon>
        <taxon>Lacipirellula</taxon>
    </lineage>
</organism>
<feature type="transmembrane region" description="Helical" evidence="1">
    <location>
        <begin position="122"/>
        <end position="142"/>
    </location>
</feature>
<keyword evidence="1" id="KW-0472">Membrane</keyword>
<dbReference type="Proteomes" id="UP000317909">
    <property type="component" value="Chromosome"/>
</dbReference>
<dbReference type="Pfam" id="PF18943">
    <property type="entry name" value="DUF5690"/>
    <property type="match status" value="1"/>
</dbReference>
<keyword evidence="3" id="KW-1185">Reference proteome</keyword>
<dbReference type="KEGG" id="llh:I41_43710"/>
<evidence type="ECO:0008006" key="4">
    <source>
        <dbReference type="Google" id="ProtNLM"/>
    </source>
</evidence>
<feature type="transmembrane region" description="Helical" evidence="1">
    <location>
        <begin position="422"/>
        <end position="442"/>
    </location>
</feature>
<evidence type="ECO:0000313" key="2">
    <source>
        <dbReference type="EMBL" id="QDT75162.1"/>
    </source>
</evidence>
<feature type="transmembrane region" description="Helical" evidence="1">
    <location>
        <begin position="21"/>
        <end position="42"/>
    </location>
</feature>
<dbReference type="SUPFAM" id="SSF103473">
    <property type="entry name" value="MFS general substrate transporter"/>
    <property type="match status" value="1"/>
</dbReference>
<feature type="transmembrane region" description="Helical" evidence="1">
    <location>
        <begin position="349"/>
        <end position="367"/>
    </location>
</feature>
<keyword evidence="1" id="KW-0812">Transmembrane</keyword>
<feature type="transmembrane region" description="Helical" evidence="1">
    <location>
        <begin position="95"/>
        <end position="116"/>
    </location>
</feature>
<feature type="transmembrane region" description="Helical" evidence="1">
    <location>
        <begin position="197"/>
        <end position="218"/>
    </location>
</feature>
<dbReference type="RefSeq" id="WP_145434854.1">
    <property type="nucleotide sequence ID" value="NZ_CP036339.1"/>
</dbReference>
<dbReference type="OrthoDB" id="182994at2"/>
<feature type="transmembrane region" description="Helical" evidence="1">
    <location>
        <begin position="379"/>
        <end position="402"/>
    </location>
</feature>
<dbReference type="InterPro" id="IPR036259">
    <property type="entry name" value="MFS_trans_sf"/>
</dbReference>
<keyword evidence="1" id="KW-1133">Transmembrane helix</keyword>
<evidence type="ECO:0000313" key="3">
    <source>
        <dbReference type="Proteomes" id="UP000317909"/>
    </source>
</evidence>
<proteinExistence type="predicted"/>
<dbReference type="EMBL" id="CP036339">
    <property type="protein sequence ID" value="QDT75162.1"/>
    <property type="molecule type" value="Genomic_DNA"/>
</dbReference>